<dbReference type="STRING" id="177439.DP2170"/>
<reference evidence="3" key="1">
    <citation type="journal article" date="2004" name="Environ. Microbiol.">
        <title>The genome of Desulfotalea psychrophila, a sulfate-reducing bacterium from permanently cold Arctic sediments.</title>
        <authorList>
            <person name="Rabus R."/>
            <person name="Ruepp A."/>
            <person name="Frickey T."/>
            <person name="Rattei T."/>
            <person name="Fartmann B."/>
            <person name="Stark M."/>
            <person name="Bauer M."/>
            <person name="Zibat A."/>
            <person name="Lombardot T."/>
            <person name="Becker I."/>
            <person name="Amann J."/>
            <person name="Gellner K."/>
            <person name="Teeling H."/>
            <person name="Leuschner W.D."/>
            <person name="Gloeckner F.-O."/>
            <person name="Lupas A.N."/>
            <person name="Amann R."/>
            <person name="Klenk H.-P."/>
        </authorList>
    </citation>
    <scope>NUCLEOTIDE SEQUENCE [LARGE SCALE GENOMIC DNA]</scope>
    <source>
        <strain evidence="3">DSM 12343 / LSv54</strain>
    </source>
</reference>
<dbReference type="InterPro" id="IPR052188">
    <property type="entry name" value="Ni-pincer_cofactor_biosynth"/>
</dbReference>
<dbReference type="GO" id="GO:0016783">
    <property type="term" value="F:sulfurtransferase activity"/>
    <property type="evidence" value="ECO:0007669"/>
    <property type="project" value="InterPro"/>
</dbReference>
<evidence type="ECO:0000313" key="3">
    <source>
        <dbReference type="Proteomes" id="UP000000602"/>
    </source>
</evidence>
<protein>
    <recommendedName>
        <fullName evidence="4">Asparagine synthetase domain-containing protein</fullName>
    </recommendedName>
</protein>
<dbReference type="InterPro" id="IPR014729">
    <property type="entry name" value="Rossmann-like_a/b/a_fold"/>
</dbReference>
<dbReference type="PANTHER" id="PTHR43169">
    <property type="entry name" value="EXSB FAMILY PROTEIN"/>
    <property type="match status" value="1"/>
</dbReference>
<dbReference type="Gene3D" id="3.40.50.620">
    <property type="entry name" value="HUPs"/>
    <property type="match status" value="1"/>
</dbReference>
<gene>
    <name evidence="2" type="ordered locus">DP2170</name>
</gene>
<sequence>MPVRLGDSSSYVKHICRRPSGNILAKGMIMEEKYRRLLQTIKKYPQVAVAFSGGIDSSFLLHAARQALGPSKVHVVTVISSLQDEFFAKRVDAFLALQFGNSCVAHKLILDPMQWNQFVNNGRERCYICKKNMYRALKTSLSSGQGEVLIQLLDGTNKSDLEADRPGLQALIEEEVARPLAEVGLVKGEIRLLAKKHGLANWNLSSNSCLATRIERGTKISLNLLTSIEQGERFLQGLGFSGCRVQPRADMVLLQLQEKDIILAMQRNMREKTLSFFTKMGFNSVFVDCLGRQS</sequence>
<evidence type="ECO:0000313" key="2">
    <source>
        <dbReference type="EMBL" id="CAG36899.1"/>
    </source>
</evidence>
<proteinExistence type="predicted"/>
<dbReference type="SUPFAM" id="SSF52402">
    <property type="entry name" value="Adenine nucleotide alpha hydrolases-like"/>
    <property type="match status" value="1"/>
</dbReference>
<dbReference type="RefSeq" id="WP_011189411.1">
    <property type="nucleotide sequence ID" value="NC_006138.1"/>
</dbReference>
<dbReference type="AlphaFoldDB" id="Q6AL76"/>
<name>Q6AL76_DESPS</name>
<dbReference type="InterPro" id="IPR005232">
    <property type="entry name" value="LarE"/>
</dbReference>
<organism evidence="2 3">
    <name type="scientific">Desulfotalea psychrophila (strain LSv54 / DSM 12343)</name>
    <dbReference type="NCBI Taxonomy" id="177439"/>
    <lineage>
        <taxon>Bacteria</taxon>
        <taxon>Pseudomonadati</taxon>
        <taxon>Thermodesulfobacteriota</taxon>
        <taxon>Desulfobulbia</taxon>
        <taxon>Desulfobulbales</taxon>
        <taxon>Desulfocapsaceae</taxon>
        <taxon>Desulfotalea</taxon>
    </lineage>
</organism>
<evidence type="ECO:0000256" key="1">
    <source>
        <dbReference type="PIRSR" id="PIRSR006661-1"/>
    </source>
</evidence>
<feature type="active site" description="Nucleophile and sulfur donor" evidence="1">
    <location>
        <position position="209"/>
    </location>
</feature>
<dbReference type="KEGG" id="dps:DP2170"/>
<dbReference type="eggNOG" id="COG1606">
    <property type="taxonomic scope" value="Bacteria"/>
</dbReference>
<evidence type="ECO:0008006" key="4">
    <source>
        <dbReference type="Google" id="ProtNLM"/>
    </source>
</evidence>
<dbReference type="Proteomes" id="UP000000602">
    <property type="component" value="Chromosome"/>
</dbReference>
<accession>Q6AL76</accession>
<dbReference type="PIRSF" id="PIRSF006661">
    <property type="entry name" value="PP-lp_UCP006661"/>
    <property type="match status" value="1"/>
</dbReference>
<keyword evidence="3" id="KW-1185">Reference proteome</keyword>
<dbReference type="EMBL" id="CR522870">
    <property type="protein sequence ID" value="CAG36899.1"/>
    <property type="molecule type" value="Genomic_DNA"/>
</dbReference>
<dbReference type="PANTHER" id="PTHR43169:SF2">
    <property type="entry name" value="NAD_GMP SYNTHASE DOMAIN-CONTAINING PROTEIN"/>
    <property type="match status" value="1"/>
</dbReference>
<dbReference type="HOGENOM" id="CLU_061181_0_2_7"/>